<dbReference type="GO" id="GO:0005739">
    <property type="term" value="C:mitochondrion"/>
    <property type="evidence" value="ECO:0007669"/>
    <property type="project" value="TreeGrafter"/>
</dbReference>
<dbReference type="PANTHER" id="PTHR12499:SF0">
    <property type="entry name" value="OPTIC ATROPHY 3 PROTEIN"/>
    <property type="match status" value="1"/>
</dbReference>
<dbReference type="PANTHER" id="PTHR12499">
    <property type="entry name" value="OPTIC ATROPHY 3 PROTEIN OPA3"/>
    <property type="match status" value="1"/>
</dbReference>
<dbReference type="InterPro" id="IPR010754">
    <property type="entry name" value="OPA3-like"/>
</dbReference>
<sequence length="161" mass="18354">MTIWSSGYRVKNIKPLDSEKALKDGAEFVGEGFIFVVSFGLLLWEYNRTQEANKAKQETKRQQIKAEQAVLKAKLHALDIRLKAVEDVIKEQTDSLLGLSKGKYKQPPPQELVPIDDDDEDDSNGSEMEADKENEKKSEGGDSAEERDTTPTESRPWWRLW</sequence>
<evidence type="ECO:0000313" key="5">
    <source>
        <dbReference type="Proteomes" id="UP000693970"/>
    </source>
</evidence>
<feature type="region of interest" description="Disordered" evidence="3">
    <location>
        <begin position="97"/>
        <end position="161"/>
    </location>
</feature>
<gene>
    <name evidence="4" type="ORF">IV203_023153</name>
</gene>
<protein>
    <submittedName>
        <fullName evidence="4">Optic atrophy 3 OPA3 domain containing protein</fullName>
    </submittedName>
</protein>
<dbReference type="GO" id="GO:0019216">
    <property type="term" value="P:regulation of lipid metabolic process"/>
    <property type="evidence" value="ECO:0007669"/>
    <property type="project" value="TreeGrafter"/>
</dbReference>
<dbReference type="Pfam" id="PF07047">
    <property type="entry name" value="OPA3"/>
    <property type="match status" value="1"/>
</dbReference>
<proteinExistence type="inferred from homology"/>
<evidence type="ECO:0000256" key="3">
    <source>
        <dbReference type="SAM" id="MobiDB-lite"/>
    </source>
</evidence>
<dbReference type="EMBL" id="JAGRRH010000026">
    <property type="protein sequence ID" value="KAG7341202.1"/>
    <property type="molecule type" value="Genomic_DNA"/>
</dbReference>
<keyword evidence="2" id="KW-0175">Coiled coil</keyword>
<reference evidence="4" key="1">
    <citation type="journal article" date="2021" name="Sci. Rep.">
        <title>Diploid genomic architecture of Nitzschia inconspicua, an elite biomass production diatom.</title>
        <authorList>
            <person name="Oliver A."/>
            <person name="Podell S."/>
            <person name="Pinowska A."/>
            <person name="Traller J.C."/>
            <person name="Smith S.R."/>
            <person name="McClure R."/>
            <person name="Beliaev A."/>
            <person name="Bohutskyi P."/>
            <person name="Hill E.A."/>
            <person name="Rabines A."/>
            <person name="Zheng H."/>
            <person name="Allen L.Z."/>
            <person name="Kuo A."/>
            <person name="Grigoriev I.V."/>
            <person name="Allen A.E."/>
            <person name="Hazlebeck D."/>
            <person name="Allen E.E."/>
        </authorList>
    </citation>
    <scope>NUCLEOTIDE SEQUENCE</scope>
    <source>
        <strain evidence="4">Hildebrandi</strain>
    </source>
</reference>
<evidence type="ECO:0000313" key="4">
    <source>
        <dbReference type="EMBL" id="KAG7341202.1"/>
    </source>
</evidence>
<comment type="caution">
    <text evidence="4">The sequence shown here is derived from an EMBL/GenBank/DDBJ whole genome shotgun (WGS) entry which is preliminary data.</text>
</comment>
<dbReference type="Proteomes" id="UP000693970">
    <property type="component" value="Unassembled WGS sequence"/>
</dbReference>
<accession>A0A9K3PB81</accession>
<dbReference type="OrthoDB" id="2129069at2759"/>
<name>A0A9K3PB81_9STRA</name>
<comment type="similarity">
    <text evidence="1">Belongs to the OPA3 family.</text>
</comment>
<reference evidence="4" key="2">
    <citation type="submission" date="2021-04" db="EMBL/GenBank/DDBJ databases">
        <authorList>
            <person name="Podell S."/>
        </authorList>
    </citation>
    <scope>NUCLEOTIDE SEQUENCE</scope>
    <source>
        <strain evidence="4">Hildebrandi</strain>
    </source>
</reference>
<organism evidence="4 5">
    <name type="scientific">Nitzschia inconspicua</name>
    <dbReference type="NCBI Taxonomy" id="303405"/>
    <lineage>
        <taxon>Eukaryota</taxon>
        <taxon>Sar</taxon>
        <taxon>Stramenopiles</taxon>
        <taxon>Ochrophyta</taxon>
        <taxon>Bacillariophyta</taxon>
        <taxon>Bacillariophyceae</taxon>
        <taxon>Bacillariophycidae</taxon>
        <taxon>Bacillariales</taxon>
        <taxon>Bacillariaceae</taxon>
        <taxon>Nitzschia</taxon>
    </lineage>
</organism>
<feature type="compositionally biased region" description="Basic and acidic residues" evidence="3">
    <location>
        <begin position="129"/>
        <end position="150"/>
    </location>
</feature>
<evidence type="ECO:0000256" key="1">
    <source>
        <dbReference type="ARBA" id="ARBA00007584"/>
    </source>
</evidence>
<dbReference type="AlphaFoldDB" id="A0A9K3PB81"/>
<evidence type="ECO:0000256" key="2">
    <source>
        <dbReference type="ARBA" id="ARBA00023054"/>
    </source>
</evidence>
<keyword evidence="5" id="KW-1185">Reference proteome</keyword>
<feature type="compositionally biased region" description="Acidic residues" evidence="3">
    <location>
        <begin position="114"/>
        <end position="128"/>
    </location>
</feature>